<reference evidence="2 3" key="1">
    <citation type="submission" date="2018-06" db="EMBL/GenBank/DDBJ databases">
        <title>Comparative genomics reveals the genomic features of Rhizophagus irregularis, R. cerebriforme, R. diaphanum and Gigaspora rosea, and their symbiotic lifestyle signature.</title>
        <authorList>
            <person name="Morin E."/>
            <person name="San Clemente H."/>
            <person name="Chen E.C.H."/>
            <person name="De La Providencia I."/>
            <person name="Hainaut M."/>
            <person name="Kuo A."/>
            <person name="Kohler A."/>
            <person name="Murat C."/>
            <person name="Tang N."/>
            <person name="Roy S."/>
            <person name="Loubradou J."/>
            <person name="Henrissat B."/>
            <person name="Grigoriev I.V."/>
            <person name="Corradi N."/>
            <person name="Roux C."/>
            <person name="Martin F.M."/>
        </authorList>
    </citation>
    <scope>NUCLEOTIDE SEQUENCE [LARGE SCALE GENOMIC DNA]</scope>
    <source>
        <strain evidence="2 3">DAOM 194757</strain>
    </source>
</reference>
<proteinExistence type="predicted"/>
<dbReference type="EMBL" id="QKWP01000512">
    <property type="protein sequence ID" value="RIB18864.1"/>
    <property type="molecule type" value="Genomic_DNA"/>
</dbReference>
<evidence type="ECO:0000256" key="1">
    <source>
        <dbReference type="SAM" id="MobiDB-lite"/>
    </source>
</evidence>
<sequence>MGKNKPTRHHLTQYIEVLKENLMNITDLLFVNHVKKPKAVTKSKDNESSEQSQDDLGAYKGPLDLHTIRSLLKTKEVLKELEELKKLYDVTSTTFLLSHNNKKHTSIVQDTDNEDDYIEIERDKDDDNISLWTSFSDDDTDEDALSDSELTNYFNETLVNQEYIVKDQRAKWPLSNFF</sequence>
<organism evidence="2 3">
    <name type="scientific">Gigaspora rosea</name>
    <dbReference type="NCBI Taxonomy" id="44941"/>
    <lineage>
        <taxon>Eukaryota</taxon>
        <taxon>Fungi</taxon>
        <taxon>Fungi incertae sedis</taxon>
        <taxon>Mucoromycota</taxon>
        <taxon>Glomeromycotina</taxon>
        <taxon>Glomeromycetes</taxon>
        <taxon>Diversisporales</taxon>
        <taxon>Gigasporaceae</taxon>
        <taxon>Gigaspora</taxon>
    </lineage>
</organism>
<name>A0A397V8K2_9GLOM</name>
<comment type="caution">
    <text evidence="2">The sequence shown here is derived from an EMBL/GenBank/DDBJ whole genome shotgun (WGS) entry which is preliminary data.</text>
</comment>
<evidence type="ECO:0000313" key="3">
    <source>
        <dbReference type="Proteomes" id="UP000266673"/>
    </source>
</evidence>
<protein>
    <submittedName>
        <fullName evidence="2">Uncharacterized protein</fullName>
    </submittedName>
</protein>
<dbReference type="Proteomes" id="UP000266673">
    <property type="component" value="Unassembled WGS sequence"/>
</dbReference>
<gene>
    <name evidence="2" type="ORF">C2G38_2141912</name>
</gene>
<keyword evidence="3" id="KW-1185">Reference proteome</keyword>
<accession>A0A397V8K2</accession>
<feature type="region of interest" description="Disordered" evidence="1">
    <location>
        <begin position="39"/>
        <end position="59"/>
    </location>
</feature>
<evidence type="ECO:0000313" key="2">
    <source>
        <dbReference type="EMBL" id="RIB18864.1"/>
    </source>
</evidence>
<dbReference type="AlphaFoldDB" id="A0A397V8K2"/>